<evidence type="ECO:0000313" key="3">
    <source>
        <dbReference type="EMBL" id="MBN3311423.1"/>
    </source>
</evidence>
<dbReference type="InterPro" id="IPR038175">
    <property type="entry name" value="CBM21_dom_sf"/>
</dbReference>
<accession>A0A8J7T441</accession>
<dbReference type="EMBL" id="JAAWVO010000100">
    <property type="protein sequence ID" value="MBN3311423.1"/>
    <property type="molecule type" value="Genomic_DNA"/>
</dbReference>
<keyword evidence="4" id="KW-1185">Reference proteome</keyword>
<comment type="caution">
    <text evidence="3">The sequence shown here is derived from an EMBL/GenBank/DDBJ whole genome shotgun (WGS) entry which is preliminary data.</text>
</comment>
<dbReference type="PANTHER" id="PTHR12307:SF4">
    <property type="entry name" value="PROTEIN PHOSPHATASE 1 REGULATORY SUBUNIT 3D"/>
    <property type="match status" value="1"/>
</dbReference>
<evidence type="ECO:0000256" key="1">
    <source>
        <dbReference type="SAM" id="MobiDB-lite"/>
    </source>
</evidence>
<sequence>MARPVYCWQQPLRGGSPTELALPRNLSNVSRRYFSVQLADGFGEEAGGKRKPVSIRPPAPREPLCSKTPNDSPPPCEPKPKPIIRRRARSLPSSPHRRRGSLKGGGSQRVRFVDSLGLDLAEVKVFRAGDDPSVPLHVLSRLLLSSELASGRQLEIPLHYLQADYPAQPGDRVDFHQRLRHQRVCLERALCSELGITGSVWVLNLAFEKEVGLRYSFTGWKSSADTKACWESSVREDRAAGGPGSDRFRFHLPVPPFILHPGATLEFAICYRVAGAEFWDNNDGRNYSFTCHSYKLTVPKECEDSLVHFI</sequence>
<dbReference type="GO" id="GO:0000164">
    <property type="term" value="C:protein phosphatase type 1 complex"/>
    <property type="evidence" value="ECO:0007669"/>
    <property type="project" value="TreeGrafter"/>
</dbReference>
<name>A0A8J7T441_ATRSP</name>
<dbReference type="PANTHER" id="PTHR12307">
    <property type="entry name" value="PROTEIN PHOSPHATASE 1 REGULATORY SUBUNIT"/>
    <property type="match status" value="1"/>
</dbReference>
<dbReference type="InterPro" id="IPR050782">
    <property type="entry name" value="PP1_regulatory_subunit_3"/>
</dbReference>
<feature type="non-terminal residue" evidence="3">
    <location>
        <position position="1"/>
    </location>
</feature>
<gene>
    <name evidence="3" type="primary">Ppp1r3d</name>
    <name evidence="3" type="ORF">GTO95_0001000</name>
</gene>
<dbReference type="PROSITE" id="PS51159">
    <property type="entry name" value="CBM21"/>
    <property type="match status" value="1"/>
</dbReference>
<dbReference type="InterPro" id="IPR005036">
    <property type="entry name" value="CBM21_dom"/>
</dbReference>
<dbReference type="AlphaFoldDB" id="A0A8J7T441"/>
<feature type="compositionally biased region" description="Basic residues" evidence="1">
    <location>
        <begin position="82"/>
        <end position="101"/>
    </location>
</feature>
<evidence type="ECO:0000259" key="2">
    <source>
        <dbReference type="PROSITE" id="PS51159"/>
    </source>
</evidence>
<feature type="region of interest" description="Disordered" evidence="1">
    <location>
        <begin position="45"/>
        <end position="106"/>
    </location>
</feature>
<reference evidence="3" key="1">
    <citation type="journal article" date="2021" name="Cell">
        <title>Tracing the genetic footprints of vertebrate landing in non-teleost ray-finned fishes.</title>
        <authorList>
            <person name="Bi X."/>
            <person name="Wang K."/>
            <person name="Yang L."/>
            <person name="Pan H."/>
            <person name="Jiang H."/>
            <person name="Wei Q."/>
            <person name="Fang M."/>
            <person name="Yu H."/>
            <person name="Zhu C."/>
            <person name="Cai Y."/>
            <person name="He Y."/>
            <person name="Gan X."/>
            <person name="Zeng H."/>
            <person name="Yu D."/>
            <person name="Zhu Y."/>
            <person name="Jiang H."/>
            <person name="Qiu Q."/>
            <person name="Yang H."/>
            <person name="Zhang Y.E."/>
            <person name="Wang W."/>
            <person name="Zhu M."/>
            <person name="He S."/>
            <person name="Zhang G."/>
        </authorList>
    </citation>
    <scope>NUCLEOTIDE SEQUENCE</scope>
    <source>
        <strain evidence="3">Allg_001</strain>
    </source>
</reference>
<feature type="domain" description="CBM21" evidence="2">
    <location>
        <begin position="176"/>
        <end position="290"/>
    </location>
</feature>
<evidence type="ECO:0000313" key="4">
    <source>
        <dbReference type="Proteomes" id="UP000736164"/>
    </source>
</evidence>
<dbReference type="GO" id="GO:0005979">
    <property type="term" value="P:regulation of glycogen biosynthetic process"/>
    <property type="evidence" value="ECO:0007669"/>
    <property type="project" value="TreeGrafter"/>
</dbReference>
<organism evidence="3 4">
    <name type="scientific">Atractosteus spatula</name>
    <name type="common">Alligator gar</name>
    <name type="synonym">Lepisosteus spatula</name>
    <dbReference type="NCBI Taxonomy" id="7917"/>
    <lineage>
        <taxon>Eukaryota</taxon>
        <taxon>Metazoa</taxon>
        <taxon>Chordata</taxon>
        <taxon>Craniata</taxon>
        <taxon>Vertebrata</taxon>
        <taxon>Euteleostomi</taxon>
        <taxon>Actinopterygii</taxon>
        <taxon>Neopterygii</taxon>
        <taxon>Holostei</taxon>
        <taxon>Semionotiformes</taxon>
        <taxon>Lepisosteidae</taxon>
        <taxon>Atractosteus</taxon>
    </lineage>
</organism>
<dbReference type="Proteomes" id="UP000736164">
    <property type="component" value="Unassembled WGS sequence"/>
</dbReference>
<feature type="non-terminal residue" evidence="3">
    <location>
        <position position="310"/>
    </location>
</feature>
<dbReference type="GO" id="GO:0008157">
    <property type="term" value="F:protein phosphatase 1 binding"/>
    <property type="evidence" value="ECO:0007669"/>
    <property type="project" value="TreeGrafter"/>
</dbReference>
<dbReference type="GO" id="GO:2001069">
    <property type="term" value="F:glycogen binding"/>
    <property type="evidence" value="ECO:0007669"/>
    <property type="project" value="TreeGrafter"/>
</dbReference>
<dbReference type="Pfam" id="PF03370">
    <property type="entry name" value="CBM_21"/>
    <property type="match status" value="1"/>
</dbReference>
<protein>
    <submittedName>
        <fullName evidence="3">PPR3D phosphatase</fullName>
    </submittedName>
</protein>
<dbReference type="Gene3D" id="2.60.40.2440">
    <property type="entry name" value="Carbohydrate binding type-21 domain"/>
    <property type="match status" value="1"/>
</dbReference>
<proteinExistence type="predicted"/>